<dbReference type="PROSITE" id="PS50109">
    <property type="entry name" value="HIS_KIN"/>
    <property type="match status" value="1"/>
</dbReference>
<keyword evidence="11" id="KW-1185">Reference proteome</keyword>
<evidence type="ECO:0000256" key="6">
    <source>
        <dbReference type="ARBA" id="ARBA00022840"/>
    </source>
</evidence>
<evidence type="ECO:0000256" key="2">
    <source>
        <dbReference type="ARBA" id="ARBA00012438"/>
    </source>
</evidence>
<dbReference type="GO" id="GO:0000155">
    <property type="term" value="F:phosphorelay sensor kinase activity"/>
    <property type="evidence" value="ECO:0007669"/>
    <property type="project" value="InterPro"/>
</dbReference>
<dbReference type="InterPro" id="IPR005467">
    <property type="entry name" value="His_kinase_dom"/>
</dbReference>
<accession>A0A1D7TN07</accession>
<dbReference type="Pfam" id="PF04392">
    <property type="entry name" value="ABC_sub_bind"/>
    <property type="match status" value="1"/>
</dbReference>
<keyword evidence="4" id="KW-0547">Nucleotide-binding</keyword>
<dbReference type="InterPro" id="IPR003594">
    <property type="entry name" value="HATPase_dom"/>
</dbReference>
<evidence type="ECO:0000313" key="10">
    <source>
        <dbReference type="EMBL" id="AOO66365.1"/>
    </source>
</evidence>
<dbReference type="Gene3D" id="1.10.287.130">
    <property type="match status" value="1"/>
</dbReference>
<dbReference type="GO" id="GO:0005524">
    <property type="term" value="F:ATP binding"/>
    <property type="evidence" value="ECO:0007669"/>
    <property type="project" value="UniProtKB-KW"/>
</dbReference>
<evidence type="ECO:0000256" key="3">
    <source>
        <dbReference type="ARBA" id="ARBA00022679"/>
    </source>
</evidence>
<name>A0A1D7TN07_9BACT</name>
<feature type="transmembrane region" description="Helical" evidence="8">
    <location>
        <begin position="359"/>
        <end position="379"/>
    </location>
</feature>
<evidence type="ECO:0000256" key="4">
    <source>
        <dbReference type="ARBA" id="ARBA00022741"/>
    </source>
</evidence>
<dbReference type="PANTHER" id="PTHR43065:SF46">
    <property type="entry name" value="C4-DICARBOXYLATE TRANSPORT SENSOR PROTEIN DCTB"/>
    <property type="match status" value="1"/>
</dbReference>
<dbReference type="InterPro" id="IPR004358">
    <property type="entry name" value="Sig_transdc_His_kin-like_C"/>
</dbReference>
<dbReference type="PATRIC" id="fig|1193502.14.peg.2639"/>
<reference evidence="11" key="1">
    <citation type="submission" date="2016-08" db="EMBL/GenBank/DDBJ databases">
        <title>Complete genome sequence of the organohalide-respiring Epsilonproteobacterium Sulfurospirillum halorespirans.</title>
        <authorList>
            <person name="Goris T."/>
            <person name="Zimmermann J."/>
            <person name="Schenz B."/>
            <person name="Lemos M."/>
            <person name="Hackermueller J."/>
            <person name="Diekert G."/>
        </authorList>
    </citation>
    <scope>NUCLEOTIDE SEQUENCE [LARGE SCALE GENOMIC DNA]</scope>
    <source>
        <strain>DSM 13726</strain>
        <strain evidence="11">PCE-M2</strain>
    </source>
</reference>
<dbReference type="SUPFAM" id="SSF47384">
    <property type="entry name" value="Homodimeric domain of signal transducing histidine kinase"/>
    <property type="match status" value="1"/>
</dbReference>
<dbReference type="Gene3D" id="3.40.50.2300">
    <property type="match status" value="2"/>
</dbReference>
<dbReference type="CDD" id="cd00075">
    <property type="entry name" value="HATPase"/>
    <property type="match status" value="1"/>
</dbReference>
<keyword evidence="5 10" id="KW-0418">Kinase</keyword>
<dbReference type="InterPro" id="IPR036890">
    <property type="entry name" value="HATPase_C_sf"/>
</dbReference>
<comment type="catalytic activity">
    <reaction evidence="1">
        <text>ATP + protein L-histidine = ADP + protein N-phospho-L-histidine.</text>
        <dbReference type="EC" id="2.7.13.3"/>
    </reaction>
</comment>
<sequence>MENPLHVCYNRCKKETISMKKFVLFLMVFSFFYTPSLFAHDKKILIINSYHRGFQWSDDVLVGMEEVFYNHPEITTNILYMDSKRISSEEYYAKLRELYKLQLRNHQYDLIVAVDKFAYDFIVKYYHELFTTEPVLFTGLEQFEIEDIQKEGLEDRVYGILERRAIPETIPMIAKMMPSLKKLYIINDASANGDDSEPFIRQAMSEHNSEFEIEYIRSSTLEELEERFSKPNKEEAVFFIRFYNDKYGNLYKNSQIASMINKSALPVFITDTLFIEKGAFGGKLVPVKSVGRITGEMVIDVLDKKLQPLHVKTLIEYHYQFDVQKIQQFGLYPNASVKAFELVNAPLTFFDKHRKFVDAVFLISPFLLFLVLGIIHNIYMRIRSEKELKAIELQKNKHQQFIIQQSKLAEIGEIFSSIAHQWKNPLVEIATIAQEHVYSSADQGDEQSNEYVNAIMVQVRYMTDTINDFQKFIMPSTQRTVFDVNEAIETMMKIISHNIKYNYIDVSIDVSHATNVMVSGYKNEFMQTLLNIVNNAKDQIKETRENKQIKRGIISIRIYNHSKKVIIDIKDNGGGIPIDKLPNIFDAYYTTKESGHGIGLYMSKLIIEDKMGGKIRVSNTLEGACFSITLGNIS</sequence>
<keyword evidence="8" id="KW-0472">Membrane</keyword>
<keyword evidence="8" id="KW-0812">Transmembrane</keyword>
<dbReference type="STRING" id="1193502.SHALO_2606"/>
<feature type="transmembrane region" description="Helical" evidence="8">
    <location>
        <begin position="21"/>
        <end position="39"/>
    </location>
</feature>
<dbReference type="EMBL" id="CP017111">
    <property type="protein sequence ID" value="AOO66365.1"/>
    <property type="molecule type" value="Genomic_DNA"/>
</dbReference>
<gene>
    <name evidence="10" type="ORF">SHALO_2606</name>
</gene>
<evidence type="ECO:0000256" key="7">
    <source>
        <dbReference type="ARBA" id="ARBA00023012"/>
    </source>
</evidence>
<evidence type="ECO:0000256" key="1">
    <source>
        <dbReference type="ARBA" id="ARBA00000085"/>
    </source>
</evidence>
<evidence type="ECO:0000256" key="5">
    <source>
        <dbReference type="ARBA" id="ARBA00022777"/>
    </source>
</evidence>
<protein>
    <recommendedName>
        <fullName evidence="2">histidine kinase</fullName>
        <ecNumber evidence="2">2.7.13.3</ecNumber>
    </recommendedName>
</protein>
<dbReference type="KEGG" id="shal:SHALO_2606"/>
<keyword evidence="6" id="KW-0067">ATP-binding</keyword>
<keyword evidence="7" id="KW-0902">Two-component regulatory system</keyword>
<feature type="domain" description="Histidine kinase" evidence="9">
    <location>
        <begin position="417"/>
        <end position="634"/>
    </location>
</feature>
<dbReference type="PRINTS" id="PR00344">
    <property type="entry name" value="BCTRLSENSOR"/>
</dbReference>
<keyword evidence="3" id="KW-0808">Transferase</keyword>
<dbReference type="Proteomes" id="UP000094609">
    <property type="component" value="Chromosome"/>
</dbReference>
<keyword evidence="8" id="KW-1133">Transmembrane helix</keyword>
<evidence type="ECO:0000256" key="8">
    <source>
        <dbReference type="SAM" id="Phobius"/>
    </source>
</evidence>
<dbReference type="EC" id="2.7.13.3" evidence="2"/>
<dbReference type="SUPFAM" id="SSF55874">
    <property type="entry name" value="ATPase domain of HSP90 chaperone/DNA topoisomerase II/histidine kinase"/>
    <property type="match status" value="1"/>
</dbReference>
<evidence type="ECO:0000259" key="9">
    <source>
        <dbReference type="PROSITE" id="PS50109"/>
    </source>
</evidence>
<dbReference type="InterPro" id="IPR007487">
    <property type="entry name" value="ABC_transpt-TYRBP-like"/>
</dbReference>
<evidence type="ECO:0000313" key="11">
    <source>
        <dbReference type="Proteomes" id="UP000094609"/>
    </source>
</evidence>
<dbReference type="AlphaFoldDB" id="A0A1D7TN07"/>
<dbReference type="PANTHER" id="PTHR43065">
    <property type="entry name" value="SENSOR HISTIDINE KINASE"/>
    <property type="match status" value="1"/>
</dbReference>
<dbReference type="SMART" id="SM00387">
    <property type="entry name" value="HATPase_c"/>
    <property type="match status" value="1"/>
</dbReference>
<dbReference type="Gene3D" id="3.30.565.10">
    <property type="entry name" value="Histidine kinase-like ATPase, C-terminal domain"/>
    <property type="match status" value="1"/>
</dbReference>
<proteinExistence type="predicted"/>
<dbReference type="InterPro" id="IPR036097">
    <property type="entry name" value="HisK_dim/P_sf"/>
</dbReference>
<dbReference type="Pfam" id="PF02518">
    <property type="entry name" value="HATPase_c"/>
    <property type="match status" value="1"/>
</dbReference>
<organism evidence="10 11">
    <name type="scientific">Sulfurospirillum halorespirans DSM 13726</name>
    <dbReference type="NCBI Taxonomy" id="1193502"/>
    <lineage>
        <taxon>Bacteria</taxon>
        <taxon>Pseudomonadati</taxon>
        <taxon>Campylobacterota</taxon>
        <taxon>Epsilonproteobacteria</taxon>
        <taxon>Campylobacterales</taxon>
        <taxon>Sulfurospirillaceae</taxon>
        <taxon>Sulfurospirillum</taxon>
    </lineage>
</organism>